<dbReference type="EMBL" id="QWIT01000263">
    <property type="protein sequence ID" value="RMZ27122.1"/>
    <property type="molecule type" value="Genomic_DNA"/>
</dbReference>
<dbReference type="Proteomes" id="UP000280598">
    <property type="component" value="Unassembled WGS sequence"/>
</dbReference>
<proteinExistence type="predicted"/>
<dbReference type="VEuPathDB" id="FungiDB:BTJ68_01798"/>
<comment type="caution">
    <text evidence="2">The sequence shown here is derived from an EMBL/GenBank/DDBJ whole genome shotgun (WGS) entry which is preliminary data.</text>
</comment>
<gene>
    <name evidence="3" type="ORF">D0859_08808</name>
    <name evidence="2" type="ORF">D0860_00294</name>
</gene>
<dbReference type="OrthoDB" id="3906617at2759"/>
<evidence type="ECO:0000313" key="3">
    <source>
        <dbReference type="EMBL" id="RMZ27122.1"/>
    </source>
</evidence>
<dbReference type="AlphaFoldDB" id="A0A3M7HWY8"/>
<evidence type="ECO:0000313" key="2">
    <source>
        <dbReference type="EMBL" id="RMZ17724.1"/>
    </source>
</evidence>
<dbReference type="Proteomes" id="UP000281677">
    <property type="component" value="Unassembled WGS sequence"/>
</dbReference>
<evidence type="ECO:0000313" key="4">
    <source>
        <dbReference type="Proteomes" id="UP000280598"/>
    </source>
</evidence>
<feature type="compositionally biased region" description="Basic and acidic residues" evidence="1">
    <location>
        <begin position="169"/>
        <end position="183"/>
    </location>
</feature>
<evidence type="ECO:0000313" key="5">
    <source>
        <dbReference type="Proteomes" id="UP000281677"/>
    </source>
</evidence>
<name>A0A3M7HWY8_HORWE</name>
<protein>
    <submittedName>
        <fullName evidence="2">Uncharacterized protein</fullName>
    </submittedName>
</protein>
<evidence type="ECO:0000256" key="1">
    <source>
        <dbReference type="SAM" id="MobiDB-lite"/>
    </source>
</evidence>
<feature type="region of interest" description="Disordered" evidence="1">
    <location>
        <begin position="153"/>
        <end position="190"/>
    </location>
</feature>
<reference evidence="4 5" key="1">
    <citation type="journal article" date="2018" name="BMC Genomics">
        <title>Genomic evidence for intraspecific hybridization in a clonal and extremely halotolerant yeast.</title>
        <authorList>
            <person name="Gostincar C."/>
            <person name="Stajich J.E."/>
            <person name="Zupancic J."/>
            <person name="Zalar P."/>
            <person name="Gunde-Cimerman N."/>
        </authorList>
    </citation>
    <scope>NUCLEOTIDE SEQUENCE [LARGE SCALE GENOMIC DNA]</scope>
    <source>
        <strain evidence="3 5">EXF-120</strain>
        <strain evidence="2 4">EXF-562</strain>
    </source>
</reference>
<accession>A0A3M7HWY8</accession>
<organism evidence="2 4">
    <name type="scientific">Hortaea werneckii</name>
    <name type="common">Black yeast</name>
    <name type="synonym">Cladosporium werneckii</name>
    <dbReference type="NCBI Taxonomy" id="91943"/>
    <lineage>
        <taxon>Eukaryota</taxon>
        <taxon>Fungi</taxon>
        <taxon>Dikarya</taxon>
        <taxon>Ascomycota</taxon>
        <taxon>Pezizomycotina</taxon>
        <taxon>Dothideomycetes</taxon>
        <taxon>Dothideomycetidae</taxon>
        <taxon>Mycosphaerellales</taxon>
        <taxon>Teratosphaeriaceae</taxon>
        <taxon>Hortaea</taxon>
    </lineage>
</organism>
<sequence>MRYGKTLKAKTHQHTYEEAHVYADAALAEDGVSEMEARILPLEFMVADGRESFAFNLLPEGEESECADLGGVYPVSLTKKHLRLNPADACRHNGKSHKSYVFGKANSFEQGIPPSLPKEPAPLFQTKLPSATPQHTQGASKCVKGSGFQTIFGLQDDCDDEEPMPSKRIKTEPVDHEASKKTPNEPTSVS</sequence>
<dbReference type="EMBL" id="QWIS01000003">
    <property type="protein sequence ID" value="RMZ17724.1"/>
    <property type="molecule type" value="Genomic_DNA"/>
</dbReference>